<sequence>MLPMTTESLLLISRDTRSSREVFETHADRLERRTGVDTVELATYESEPVSELRDQFRAMSAETVYALPMCMAHSYDTVDGVPAALSYISGEVHYCEPLGQSPAITDVLLEKASTHVPATGETSLVLVGFGSSSKPYHRQAANYHAARLREQSDYGEVLTCYLIQNPTVECIRYNVSNPRAVAVPLFVSRTEATERRVPEELELDRGGIEYADPFGDHPRITDAIHAEVEKQRALAYGDTSASRSFEAQLTRTCRPVATDGEGVL</sequence>
<keyword evidence="6" id="KW-1185">Reference proteome</keyword>
<dbReference type="InterPro" id="IPR050963">
    <property type="entry name" value="Sirohydro_Cobaltochel/CbiX"/>
</dbReference>
<evidence type="ECO:0000256" key="2">
    <source>
        <dbReference type="ARBA" id="ARBA00022723"/>
    </source>
</evidence>
<dbReference type="AlphaFoldDB" id="A0A1H8VS56"/>
<dbReference type="Pfam" id="PF01903">
    <property type="entry name" value="CbiX"/>
    <property type="match status" value="2"/>
</dbReference>
<proteinExistence type="predicted"/>
<dbReference type="PANTHER" id="PTHR33542:SF3">
    <property type="entry name" value="SIROHYDROCHLORIN FERROCHELATASE, CHLOROPLASTIC"/>
    <property type="match status" value="1"/>
</dbReference>
<keyword evidence="2" id="KW-0479">Metal-binding</keyword>
<keyword evidence="4" id="KW-0170">Cobalt</keyword>
<keyword evidence="3" id="KW-0456">Lyase</keyword>
<dbReference type="SUPFAM" id="SSF53800">
    <property type="entry name" value="Chelatase"/>
    <property type="match status" value="2"/>
</dbReference>
<dbReference type="CDD" id="cd03416">
    <property type="entry name" value="CbiX_SirB_N"/>
    <property type="match status" value="1"/>
</dbReference>
<evidence type="ECO:0000256" key="4">
    <source>
        <dbReference type="ARBA" id="ARBA00023285"/>
    </source>
</evidence>
<dbReference type="EMBL" id="FODV01000019">
    <property type="protein sequence ID" value="SEP18144.1"/>
    <property type="molecule type" value="Genomic_DNA"/>
</dbReference>
<dbReference type="Gene3D" id="3.40.50.1400">
    <property type="match status" value="2"/>
</dbReference>
<evidence type="ECO:0000256" key="1">
    <source>
        <dbReference type="ARBA" id="ARBA00022573"/>
    </source>
</evidence>
<name>A0A1H8VS56_9EURY</name>
<protein>
    <submittedName>
        <fullName evidence="5">Sirohydrochlorin ferrochelatase</fullName>
    </submittedName>
</protein>
<keyword evidence="1" id="KW-0169">Cobalamin biosynthesis</keyword>
<dbReference type="GO" id="GO:0016829">
    <property type="term" value="F:lyase activity"/>
    <property type="evidence" value="ECO:0007669"/>
    <property type="project" value="UniProtKB-KW"/>
</dbReference>
<dbReference type="InterPro" id="IPR002762">
    <property type="entry name" value="CbiX-like"/>
</dbReference>
<accession>A0A1H8VS56</accession>
<evidence type="ECO:0000313" key="6">
    <source>
        <dbReference type="Proteomes" id="UP000199126"/>
    </source>
</evidence>
<dbReference type="GO" id="GO:0046872">
    <property type="term" value="F:metal ion binding"/>
    <property type="evidence" value="ECO:0007669"/>
    <property type="project" value="UniProtKB-KW"/>
</dbReference>
<evidence type="ECO:0000313" key="5">
    <source>
        <dbReference type="EMBL" id="SEP18144.1"/>
    </source>
</evidence>
<organism evidence="5 6">
    <name type="scientific">Halogranum amylolyticum</name>
    <dbReference type="NCBI Taxonomy" id="660520"/>
    <lineage>
        <taxon>Archaea</taxon>
        <taxon>Methanobacteriati</taxon>
        <taxon>Methanobacteriota</taxon>
        <taxon>Stenosarchaea group</taxon>
        <taxon>Halobacteria</taxon>
        <taxon>Halobacteriales</taxon>
        <taxon>Haloferacaceae</taxon>
    </lineage>
</organism>
<dbReference type="Proteomes" id="UP000199126">
    <property type="component" value="Unassembled WGS sequence"/>
</dbReference>
<evidence type="ECO:0000256" key="3">
    <source>
        <dbReference type="ARBA" id="ARBA00023239"/>
    </source>
</evidence>
<dbReference type="GO" id="GO:0009236">
    <property type="term" value="P:cobalamin biosynthetic process"/>
    <property type="evidence" value="ECO:0007669"/>
    <property type="project" value="UniProtKB-KW"/>
</dbReference>
<gene>
    <name evidence="5" type="ORF">SAMN04487948_11921</name>
</gene>
<reference evidence="6" key="1">
    <citation type="submission" date="2016-10" db="EMBL/GenBank/DDBJ databases">
        <authorList>
            <person name="Varghese N."/>
            <person name="Submissions S."/>
        </authorList>
    </citation>
    <scope>NUCLEOTIDE SEQUENCE [LARGE SCALE GENOMIC DNA]</scope>
    <source>
        <strain evidence="6">CGMCC 1.10121</strain>
    </source>
</reference>
<dbReference type="PANTHER" id="PTHR33542">
    <property type="entry name" value="SIROHYDROCHLORIN FERROCHELATASE, CHLOROPLASTIC"/>
    <property type="match status" value="1"/>
</dbReference>